<accession>A0ABR5MIR8</accession>
<dbReference type="PANTHER" id="PTHR34180">
    <property type="entry name" value="PEPTIDASE C45"/>
    <property type="match status" value="1"/>
</dbReference>
<feature type="domain" description="Peptidase C45 hydrolase" evidence="1">
    <location>
        <begin position="119"/>
        <end position="353"/>
    </location>
</feature>
<organism evidence="2 3">
    <name type="scientific">Oceanobacillus caeni</name>
    <dbReference type="NCBI Taxonomy" id="405946"/>
    <lineage>
        <taxon>Bacteria</taxon>
        <taxon>Bacillati</taxon>
        <taxon>Bacillota</taxon>
        <taxon>Bacilli</taxon>
        <taxon>Bacillales</taxon>
        <taxon>Bacillaceae</taxon>
        <taxon>Oceanobacillus</taxon>
    </lineage>
</organism>
<dbReference type="InterPro" id="IPR005079">
    <property type="entry name" value="Peptidase_C45_hydrolase"/>
</dbReference>
<name>A0ABR5MIR8_9BACI</name>
<comment type="caution">
    <text evidence="2">The sequence shown here is derived from an EMBL/GenBank/DDBJ whole genome shotgun (WGS) entry which is preliminary data.</text>
</comment>
<evidence type="ECO:0000313" key="2">
    <source>
        <dbReference type="EMBL" id="KPH74548.1"/>
    </source>
</evidence>
<dbReference type="PANTHER" id="PTHR34180:SF1">
    <property type="entry name" value="BETA-ALANYL-DOPAMINE_CARCININE HYDROLASE"/>
    <property type="match status" value="1"/>
</dbReference>
<protein>
    <recommendedName>
        <fullName evidence="1">Peptidase C45 hydrolase domain-containing protein</fullName>
    </recommendedName>
</protein>
<dbReference type="Pfam" id="PF03417">
    <property type="entry name" value="AAT"/>
    <property type="match status" value="1"/>
</dbReference>
<dbReference type="EMBL" id="LGTK01000030">
    <property type="protein sequence ID" value="KPH74548.1"/>
    <property type="molecule type" value="Genomic_DNA"/>
</dbReference>
<dbReference type="InterPro" id="IPR047801">
    <property type="entry name" value="Peptidase_C45"/>
</dbReference>
<reference evidence="2 3" key="1">
    <citation type="submission" date="2015-07" db="EMBL/GenBank/DDBJ databases">
        <title>High-quality draft genome sequence of Oceanobacillus caeni HM6, a bacillus isolated from a human feces.</title>
        <authorList>
            <person name="Kumar J."/>
            <person name="Verma M.K."/>
            <person name="Pandey R."/>
            <person name="Bhambi M."/>
            <person name="Chauhan N."/>
        </authorList>
    </citation>
    <scope>NUCLEOTIDE SEQUENCE [LARGE SCALE GENOMIC DNA]</scope>
    <source>
        <strain evidence="2 3">HM6</strain>
    </source>
</reference>
<evidence type="ECO:0000259" key="1">
    <source>
        <dbReference type="Pfam" id="PF03417"/>
    </source>
</evidence>
<sequence length="361" mass="39973">MIKRLELRGASKEIGKAHGSEGKEQVFQSLETYEKLFHGYQGISWKEARERALPHLKAIESYDIEMIEEMEGIAIGAGVDFEDILALNARSEIALAGYKGTSFSDGCTAIGVMPPAASETIIGQNWDWKGRQKESLLLLDIHSENKPSIKMVTEGGIIGKIGFNSAGVGVCFNALITDKKSDAIPIHLGLRAVLNSHSLPEAISKIKGEQMASAASFLIGSDDGNGNGMVVNGEVSPFGMDYVTENNGTLVHTNHICSNVVKEHLKDMNEFRQDDSMLRKFRAEQLIQIARASNQTLDEELFKTWLADTYNKPNSINHFPNHMAPEHRQMETVFSIIMNLSKRKMFLCVGKPSESQFEEIL</sequence>
<evidence type="ECO:0000313" key="3">
    <source>
        <dbReference type="Proteomes" id="UP000037854"/>
    </source>
</evidence>
<dbReference type="Proteomes" id="UP000037854">
    <property type="component" value="Unassembled WGS sequence"/>
</dbReference>
<proteinExistence type="predicted"/>
<keyword evidence="3" id="KW-1185">Reference proteome</keyword>
<gene>
    <name evidence="2" type="ORF">AFL42_10010</name>
</gene>
<dbReference type="Gene3D" id="1.10.10.2120">
    <property type="match status" value="1"/>
</dbReference>
<dbReference type="InterPro" id="IPR047794">
    <property type="entry name" value="C45_proenzyme-like"/>
</dbReference>
<dbReference type="RefSeq" id="WP_060668541.1">
    <property type="nucleotide sequence ID" value="NZ_LGTK01000030.1"/>
</dbReference>
<dbReference type="NCBIfam" id="NF040521">
    <property type="entry name" value="C45_proenzyme"/>
    <property type="match status" value="1"/>
</dbReference>
<dbReference type="Gene3D" id="3.60.60.10">
    <property type="entry name" value="Penicillin V Acylase, Chain A"/>
    <property type="match status" value="1"/>
</dbReference>